<keyword evidence="1" id="KW-1133">Transmembrane helix</keyword>
<dbReference type="GO" id="GO:0005886">
    <property type="term" value="C:plasma membrane"/>
    <property type="evidence" value="ECO:0007669"/>
    <property type="project" value="UniProtKB-SubCell"/>
</dbReference>
<sequence length="249" mass="26081">MIDVMRSEWTKLRSVRSTMWTFGVGVLAMIGFGAGIPAALVAMNEPAEMEPVAASLSGVPFAALIFASLGAMVITSEYRTGMMRTSLTAVPQRLKLLASKVLVFTLVALLVALFSTFAAFFLGQAFLGTENAAASPGDPGVLRALLGTALYLTMSGLFGLGIGTFIRHTPGAIVLIVALMMVVPMMGNMLPGAIGEFIVKFFTTNAGQRVASVGEQAGLLGPWQGFGVYALWAAAAMVIGAVLLKRRDA</sequence>
<dbReference type="Proteomes" id="UP000606172">
    <property type="component" value="Unassembled WGS sequence"/>
</dbReference>
<keyword evidence="1" id="KW-0812">Transmembrane</keyword>
<dbReference type="PANTHER" id="PTHR37305">
    <property type="entry name" value="INTEGRAL MEMBRANE PROTEIN-RELATED"/>
    <property type="match status" value="1"/>
</dbReference>
<organism evidence="2 3">
    <name type="scientific">Sinosporangium siamense</name>
    <dbReference type="NCBI Taxonomy" id="1367973"/>
    <lineage>
        <taxon>Bacteria</taxon>
        <taxon>Bacillati</taxon>
        <taxon>Actinomycetota</taxon>
        <taxon>Actinomycetes</taxon>
        <taxon>Streptosporangiales</taxon>
        <taxon>Streptosporangiaceae</taxon>
        <taxon>Sinosporangium</taxon>
    </lineage>
</organism>
<evidence type="ECO:0000313" key="3">
    <source>
        <dbReference type="Proteomes" id="UP000606172"/>
    </source>
</evidence>
<feature type="transmembrane region" description="Helical" evidence="1">
    <location>
        <begin position="142"/>
        <end position="166"/>
    </location>
</feature>
<evidence type="ECO:0000313" key="2">
    <source>
        <dbReference type="EMBL" id="GII93620.1"/>
    </source>
</evidence>
<feature type="transmembrane region" description="Helical" evidence="1">
    <location>
        <begin position="226"/>
        <end position="244"/>
    </location>
</feature>
<feature type="transmembrane region" description="Helical" evidence="1">
    <location>
        <begin position="20"/>
        <end position="40"/>
    </location>
</feature>
<dbReference type="RefSeq" id="WP_204027142.1">
    <property type="nucleotide sequence ID" value="NZ_BOOW01000023.1"/>
</dbReference>
<feature type="transmembrane region" description="Helical" evidence="1">
    <location>
        <begin position="52"/>
        <end position="74"/>
    </location>
</feature>
<comment type="caution">
    <text evidence="2">The sequence shown here is derived from an EMBL/GenBank/DDBJ whole genome shotgun (WGS) entry which is preliminary data.</text>
</comment>
<keyword evidence="3" id="KW-1185">Reference proteome</keyword>
<reference evidence="2" key="1">
    <citation type="submission" date="2021-01" db="EMBL/GenBank/DDBJ databases">
        <title>Whole genome shotgun sequence of Sinosporangium siamense NBRC 109515.</title>
        <authorList>
            <person name="Komaki H."/>
            <person name="Tamura T."/>
        </authorList>
    </citation>
    <scope>NUCLEOTIDE SEQUENCE</scope>
    <source>
        <strain evidence="2">NBRC 109515</strain>
    </source>
</reference>
<evidence type="ECO:0000256" key="1">
    <source>
        <dbReference type="SAM" id="Phobius"/>
    </source>
</evidence>
<gene>
    <name evidence="2" type="ORF">Ssi02_38510</name>
</gene>
<name>A0A919RIV8_9ACTN</name>
<protein>
    <submittedName>
        <fullName evidence="2">ABC transporter permease</fullName>
    </submittedName>
</protein>
<proteinExistence type="predicted"/>
<feature type="transmembrane region" description="Helical" evidence="1">
    <location>
        <begin position="101"/>
        <end position="122"/>
    </location>
</feature>
<dbReference type="EMBL" id="BOOW01000023">
    <property type="protein sequence ID" value="GII93620.1"/>
    <property type="molecule type" value="Genomic_DNA"/>
</dbReference>
<dbReference type="PANTHER" id="PTHR37305:SF1">
    <property type="entry name" value="MEMBRANE PROTEIN"/>
    <property type="match status" value="1"/>
</dbReference>
<keyword evidence="1" id="KW-0472">Membrane</keyword>
<dbReference type="AlphaFoldDB" id="A0A919RIV8"/>
<accession>A0A919RIV8</accession>
<feature type="transmembrane region" description="Helical" evidence="1">
    <location>
        <begin position="173"/>
        <end position="194"/>
    </location>
</feature>
<dbReference type="GO" id="GO:0140359">
    <property type="term" value="F:ABC-type transporter activity"/>
    <property type="evidence" value="ECO:0007669"/>
    <property type="project" value="InterPro"/>
</dbReference>